<keyword evidence="2" id="KW-1185">Reference proteome</keyword>
<dbReference type="EMBL" id="CACRXK020003266">
    <property type="protein sequence ID" value="CAB3998101.1"/>
    <property type="molecule type" value="Genomic_DNA"/>
</dbReference>
<dbReference type="Proteomes" id="UP001152795">
    <property type="component" value="Unassembled WGS sequence"/>
</dbReference>
<accession>A0A7D9I380</accession>
<sequence>MEKFNGQCSSTMECHDLSGSYLCHLPKPQQNEVIDKSENNADEADLQYHEAILFRKPAKVIYTPNRSHEVIKANLIHFEDNGNFKEFDIYSNNMLAIYREKGNFDIVADVKIEQAKCAIYRNDLNAAQRLAREGHELAGHTQFPPLFYAEAFLVLSNISRNKHKLGNTKKYLDQAKQCFQLVYSIESLACFHEQYGSYLDQFLGILPKSDEQAKELALTSFHKMSEIGSQDSKPRVSDKKCFYALLRIARILLDSNSLFGRTQRTVSESDIRLADKYLETIKRNRLLDSIPRGSKIQYQIVVSDMCYRKGTFEDAKELLKKSFDEADALGYKTELPKITQVCFTFQRLQEIEHLTDAEKINVVEDNLVEEESSSGYDSETSQSDLFTSEYL</sequence>
<name>A0A7D9I380_PARCT</name>
<proteinExistence type="predicted"/>
<organism evidence="1 2">
    <name type="scientific">Paramuricea clavata</name>
    <name type="common">Red gorgonian</name>
    <name type="synonym">Violescent sea-whip</name>
    <dbReference type="NCBI Taxonomy" id="317549"/>
    <lineage>
        <taxon>Eukaryota</taxon>
        <taxon>Metazoa</taxon>
        <taxon>Cnidaria</taxon>
        <taxon>Anthozoa</taxon>
        <taxon>Octocorallia</taxon>
        <taxon>Malacalcyonacea</taxon>
        <taxon>Plexauridae</taxon>
        <taxon>Paramuricea</taxon>
    </lineage>
</organism>
<evidence type="ECO:0000313" key="1">
    <source>
        <dbReference type="EMBL" id="CAB3998101.1"/>
    </source>
</evidence>
<dbReference type="OrthoDB" id="5989851at2759"/>
<evidence type="ECO:0000313" key="2">
    <source>
        <dbReference type="Proteomes" id="UP001152795"/>
    </source>
</evidence>
<protein>
    <submittedName>
        <fullName evidence="1">Uncharacterized protein</fullName>
    </submittedName>
</protein>
<reference evidence="1" key="1">
    <citation type="submission" date="2020-04" db="EMBL/GenBank/DDBJ databases">
        <authorList>
            <person name="Alioto T."/>
            <person name="Alioto T."/>
            <person name="Gomez Garrido J."/>
        </authorList>
    </citation>
    <scope>NUCLEOTIDE SEQUENCE</scope>
    <source>
        <strain evidence="1">A484AB</strain>
    </source>
</reference>
<dbReference type="AlphaFoldDB" id="A0A7D9I380"/>
<comment type="caution">
    <text evidence="1">The sequence shown here is derived from an EMBL/GenBank/DDBJ whole genome shotgun (WGS) entry which is preliminary data.</text>
</comment>
<gene>
    <name evidence="1" type="ORF">PACLA_8A057966</name>
</gene>